<feature type="region of interest" description="Disordered" evidence="1">
    <location>
        <begin position="1"/>
        <end position="36"/>
    </location>
</feature>
<reference evidence="3 5" key="1">
    <citation type="submission" date="2017-12" db="EMBL/GenBank/DDBJ databases">
        <title>High-resolution comparative analysis of great ape genomes.</title>
        <authorList>
            <person name="Pollen A."/>
            <person name="Hastie A."/>
            <person name="Hormozdiari F."/>
            <person name="Dougherty M."/>
            <person name="Liu R."/>
            <person name="Chaisson M."/>
            <person name="Hoppe E."/>
            <person name="Hill C."/>
            <person name="Pang A."/>
            <person name="Hillier L."/>
            <person name="Baker C."/>
            <person name="Armstrong J."/>
            <person name="Shendure J."/>
            <person name="Paten B."/>
            <person name="Wilson R."/>
            <person name="Chao H."/>
            <person name="Schneider V."/>
            <person name="Ventura M."/>
            <person name="Kronenberg Z."/>
            <person name="Murali S."/>
            <person name="Gordon D."/>
            <person name="Cantsilieris S."/>
            <person name="Munson K."/>
            <person name="Nelson B."/>
            <person name="Raja A."/>
            <person name="Underwood J."/>
            <person name="Diekhans M."/>
            <person name="Fiddes I."/>
            <person name="Haussler D."/>
            <person name="Eichler E."/>
        </authorList>
    </citation>
    <scope>NUCLEOTIDE SEQUENCE [LARGE SCALE GENOMIC DNA]</scope>
    <source>
        <strain evidence="3">Yerkes chimp pedigree #C0471</strain>
        <tissue evidence="3">Blood</tissue>
    </source>
</reference>
<dbReference type="EMBL" id="NBAG03000216">
    <property type="protein sequence ID" value="PNI82266.1"/>
    <property type="molecule type" value="Genomic_DNA"/>
</dbReference>
<evidence type="ECO:0000313" key="3">
    <source>
        <dbReference type="EMBL" id="PNI82264.1"/>
    </source>
</evidence>
<name>A0A2J8PE25_PANTR</name>
<dbReference type="AlphaFoldDB" id="A0A2J8PE25"/>
<dbReference type="EMBL" id="NBAG03000216">
    <property type="protein sequence ID" value="PNI82264.1"/>
    <property type="molecule type" value="Genomic_DNA"/>
</dbReference>
<evidence type="ECO:0000313" key="2">
    <source>
        <dbReference type="EMBL" id="PNI82263.1"/>
    </source>
</evidence>
<evidence type="ECO:0000313" key="5">
    <source>
        <dbReference type="Proteomes" id="UP000236370"/>
    </source>
</evidence>
<comment type="caution">
    <text evidence="3">The sequence shown here is derived from an EMBL/GenBank/DDBJ whole genome shotgun (WGS) entry which is preliminary data.</text>
</comment>
<evidence type="ECO:0000313" key="4">
    <source>
        <dbReference type="EMBL" id="PNI82266.1"/>
    </source>
</evidence>
<dbReference type="Proteomes" id="UP000236370">
    <property type="component" value="Unassembled WGS sequence"/>
</dbReference>
<evidence type="ECO:0000256" key="1">
    <source>
        <dbReference type="SAM" id="MobiDB-lite"/>
    </source>
</evidence>
<dbReference type="EMBL" id="NBAG03000216">
    <property type="protein sequence ID" value="PNI82263.1"/>
    <property type="molecule type" value="Genomic_DNA"/>
</dbReference>
<feature type="compositionally biased region" description="Low complexity" evidence="1">
    <location>
        <begin position="23"/>
        <end position="36"/>
    </location>
</feature>
<organism evidence="3 5">
    <name type="scientific">Pan troglodytes</name>
    <name type="common">Chimpanzee</name>
    <dbReference type="NCBI Taxonomy" id="9598"/>
    <lineage>
        <taxon>Eukaryota</taxon>
        <taxon>Metazoa</taxon>
        <taxon>Chordata</taxon>
        <taxon>Craniata</taxon>
        <taxon>Vertebrata</taxon>
        <taxon>Euteleostomi</taxon>
        <taxon>Mammalia</taxon>
        <taxon>Eutheria</taxon>
        <taxon>Euarchontoglires</taxon>
        <taxon>Primates</taxon>
        <taxon>Haplorrhini</taxon>
        <taxon>Catarrhini</taxon>
        <taxon>Hominidae</taxon>
        <taxon>Pan</taxon>
    </lineage>
</organism>
<protein>
    <submittedName>
        <fullName evidence="2">SLC35G1 isoform 1</fullName>
    </submittedName>
    <submittedName>
        <fullName evidence="3">SLC35G1 isoform 2</fullName>
    </submittedName>
    <submittedName>
        <fullName evidence="4">SLC35G1 isoform 4</fullName>
    </submittedName>
</protein>
<gene>
    <name evidence="3" type="ORF">CK820_G0004275</name>
</gene>
<sequence>MRPQDSTGVAELQEPGLPLTDDAPPGATEEPAAAEAAGAPDRGRCWLCLSSPCCSRTEPATLL</sequence>
<accession>A0A2J8PE25</accession>
<proteinExistence type="predicted"/>